<comment type="subcellular location">
    <subcellularLocation>
        <location evidence="7">Cell membrane</location>
        <topology evidence="7">Single-pass type II membrane protein</topology>
    </subcellularLocation>
    <text evidence="7">Localizes to the division septum where it forms a ring structure.</text>
</comment>
<feature type="transmembrane region" description="Helical" evidence="7">
    <location>
        <begin position="44"/>
        <end position="62"/>
    </location>
</feature>
<dbReference type="InterPro" id="IPR007060">
    <property type="entry name" value="FtsL/DivIC"/>
</dbReference>
<dbReference type="Proteomes" id="UP000315753">
    <property type="component" value="Unassembled WGS sequence"/>
</dbReference>
<evidence type="ECO:0000256" key="7">
    <source>
        <dbReference type="HAMAP-Rule" id="MF_00910"/>
    </source>
</evidence>
<dbReference type="AlphaFoldDB" id="A0A540V467"/>
<dbReference type="EMBL" id="VIGD01000004">
    <property type="protein sequence ID" value="TQE91537.1"/>
    <property type="molecule type" value="Genomic_DNA"/>
</dbReference>
<reference evidence="10 11" key="1">
    <citation type="submission" date="2019-06" db="EMBL/GenBank/DDBJ databases">
        <title>Genome sequence of Ureibacillus terrenus.</title>
        <authorList>
            <person name="Maclea K.S."/>
            <person name="Simoes M."/>
        </authorList>
    </citation>
    <scope>NUCLEOTIDE SEQUENCE [LARGE SCALE GENOMIC DNA]</scope>
    <source>
        <strain evidence="10 11">ATCC BAA-384</strain>
    </source>
</reference>
<accession>A0A540V467</accession>
<keyword evidence="1 7" id="KW-1003">Cell membrane</keyword>
<evidence type="ECO:0000256" key="3">
    <source>
        <dbReference type="ARBA" id="ARBA00022692"/>
    </source>
</evidence>
<evidence type="ECO:0000256" key="6">
    <source>
        <dbReference type="ARBA" id="ARBA00023306"/>
    </source>
</evidence>
<dbReference type="GO" id="GO:0032153">
    <property type="term" value="C:cell division site"/>
    <property type="evidence" value="ECO:0007669"/>
    <property type="project" value="UniProtKB-UniRule"/>
</dbReference>
<keyword evidence="6 7" id="KW-0131">Cell cycle</keyword>
<keyword evidence="11" id="KW-1185">Reference proteome</keyword>
<evidence type="ECO:0000256" key="8">
    <source>
        <dbReference type="NCBIfam" id="TIGR02209"/>
    </source>
</evidence>
<evidence type="ECO:0000256" key="2">
    <source>
        <dbReference type="ARBA" id="ARBA00022618"/>
    </source>
</evidence>
<evidence type="ECO:0000313" key="10">
    <source>
        <dbReference type="EMBL" id="TQE91537.1"/>
    </source>
</evidence>
<evidence type="ECO:0000256" key="4">
    <source>
        <dbReference type="ARBA" id="ARBA00022989"/>
    </source>
</evidence>
<evidence type="ECO:0000256" key="5">
    <source>
        <dbReference type="ARBA" id="ARBA00023136"/>
    </source>
</evidence>
<gene>
    <name evidence="7 10" type="primary">ftsL</name>
    <name evidence="10" type="ORF">FKZ59_04125</name>
</gene>
<dbReference type="InterPro" id="IPR011922">
    <property type="entry name" value="Cell_div_FtsL"/>
</dbReference>
<keyword evidence="2 7" id="KW-0132">Cell division</keyword>
<comment type="similarity">
    <text evidence="7">Belongs to the FtsL family.</text>
</comment>
<name>A0A540V467_9BACL</name>
<feature type="coiled-coil region" evidence="9">
    <location>
        <begin position="67"/>
        <end position="94"/>
    </location>
</feature>
<evidence type="ECO:0000313" key="11">
    <source>
        <dbReference type="Proteomes" id="UP000315753"/>
    </source>
</evidence>
<comment type="caution">
    <text evidence="10">The sequence shown here is derived from an EMBL/GenBank/DDBJ whole genome shotgun (WGS) entry which is preliminary data.</text>
</comment>
<protein>
    <recommendedName>
        <fullName evidence="7 8">Cell division protein FtsL</fullName>
    </recommendedName>
</protein>
<comment type="function">
    <text evidence="7">Essential cell division protein.</text>
</comment>
<keyword evidence="3 7" id="KW-0812">Transmembrane</keyword>
<dbReference type="OrthoDB" id="14664at2"/>
<dbReference type="HAMAP" id="MF_00910">
    <property type="entry name" value="FtsL"/>
    <property type="match status" value="1"/>
</dbReference>
<proteinExistence type="inferred from homology"/>
<evidence type="ECO:0000256" key="9">
    <source>
        <dbReference type="SAM" id="Coils"/>
    </source>
</evidence>
<keyword evidence="9" id="KW-0175">Coiled coil</keyword>
<sequence>MAVRVKQQFSYHQLEAPNQQPSIQSNTKKHPKKQRNIITAKEKFLYILFVVIIATLSVLFLHKQSAIQQTTIEIQKIEKEIAEIKKQNVDLKVQVNELSTYERIWEKANSLGLTLNEDNVKVVPGE</sequence>
<dbReference type="RefSeq" id="WP_141601479.1">
    <property type="nucleotide sequence ID" value="NZ_JARMSB010000001.1"/>
</dbReference>
<dbReference type="GO" id="GO:0043093">
    <property type="term" value="P:FtsZ-dependent cytokinesis"/>
    <property type="evidence" value="ECO:0007669"/>
    <property type="project" value="UniProtKB-UniRule"/>
</dbReference>
<keyword evidence="5 7" id="KW-0472">Membrane</keyword>
<dbReference type="NCBIfam" id="TIGR02209">
    <property type="entry name" value="ftsL_broad"/>
    <property type="match status" value="1"/>
</dbReference>
<dbReference type="GO" id="GO:0005886">
    <property type="term" value="C:plasma membrane"/>
    <property type="evidence" value="ECO:0007669"/>
    <property type="project" value="UniProtKB-SubCell"/>
</dbReference>
<dbReference type="Pfam" id="PF04977">
    <property type="entry name" value="DivIC"/>
    <property type="match status" value="1"/>
</dbReference>
<evidence type="ECO:0000256" key="1">
    <source>
        <dbReference type="ARBA" id="ARBA00022475"/>
    </source>
</evidence>
<organism evidence="10 11">
    <name type="scientific">Ureibacillus terrenus</name>
    <dbReference type="NCBI Taxonomy" id="118246"/>
    <lineage>
        <taxon>Bacteria</taxon>
        <taxon>Bacillati</taxon>
        <taxon>Bacillota</taxon>
        <taxon>Bacilli</taxon>
        <taxon>Bacillales</taxon>
        <taxon>Caryophanaceae</taxon>
        <taxon>Ureibacillus</taxon>
    </lineage>
</organism>
<keyword evidence="4 7" id="KW-1133">Transmembrane helix</keyword>